<evidence type="ECO:0000256" key="12">
    <source>
        <dbReference type="ARBA" id="ARBA00048173"/>
    </source>
</evidence>
<keyword evidence="6 13" id="KW-0548">Nucleotidyltransferase</keyword>
<dbReference type="GO" id="GO:0046872">
    <property type="term" value="F:metal ion binding"/>
    <property type="evidence" value="ECO:0007669"/>
    <property type="project" value="UniProtKB-KW"/>
</dbReference>
<evidence type="ECO:0000256" key="3">
    <source>
        <dbReference type="ARBA" id="ARBA00016182"/>
    </source>
</evidence>
<dbReference type="GO" id="GO:0000333">
    <property type="term" value="C:telomerase catalytic core complex"/>
    <property type="evidence" value="ECO:0007669"/>
    <property type="project" value="TreeGrafter"/>
</dbReference>
<dbReference type="PANTHER" id="PTHR12066:SF0">
    <property type="entry name" value="TELOMERASE REVERSE TRANSCRIPTASE"/>
    <property type="match status" value="1"/>
</dbReference>
<comment type="similarity">
    <text evidence="1 13">Belongs to the reverse transcriptase family. Telomerase subfamily.</text>
</comment>
<comment type="subcellular location">
    <subcellularLocation>
        <location evidence="13">Nucleus</location>
    </subcellularLocation>
    <subcellularLocation>
        <location evidence="13">Chromosome</location>
        <location evidence="13">Telomere</location>
    </subcellularLocation>
</comment>
<keyword evidence="10 13" id="KW-0695">RNA-directed DNA polymerase</keyword>
<keyword evidence="8 13" id="KW-0460">Magnesium</keyword>
<keyword evidence="11 13" id="KW-0539">Nucleus</keyword>
<dbReference type="GO" id="GO:0007004">
    <property type="term" value="P:telomere maintenance via telomerase"/>
    <property type="evidence" value="ECO:0007669"/>
    <property type="project" value="TreeGrafter"/>
</dbReference>
<dbReference type="InterPro" id="IPR003545">
    <property type="entry name" value="Telomerase_RT"/>
</dbReference>
<dbReference type="SMART" id="SM00975">
    <property type="entry name" value="Telomerase_RBD"/>
    <property type="match status" value="1"/>
</dbReference>
<evidence type="ECO:0000256" key="10">
    <source>
        <dbReference type="ARBA" id="ARBA00022918"/>
    </source>
</evidence>
<dbReference type="EMBL" id="AY116500">
    <property type="protein sequence ID" value="AAN87865.1"/>
    <property type="molecule type" value="Genomic_DNA"/>
</dbReference>
<keyword evidence="5 13" id="KW-0808">Transferase</keyword>
<dbReference type="AlphaFoldDB" id="Q6YLV6"/>
<dbReference type="GO" id="GO:0042162">
    <property type="term" value="F:telomeric DNA binding"/>
    <property type="evidence" value="ECO:0007669"/>
    <property type="project" value="TreeGrafter"/>
</dbReference>
<keyword evidence="4 13" id="KW-0158">Chromosome</keyword>
<protein>
    <recommendedName>
        <fullName evidence="3 13">Telomerase reverse transcriptase</fullName>
        <ecNumber evidence="2 13">2.7.7.49</ecNumber>
    </recommendedName>
    <alternativeName>
        <fullName evidence="13">Telomerase catalytic subunit</fullName>
    </alternativeName>
</protein>
<feature type="compositionally biased region" description="Polar residues" evidence="14">
    <location>
        <begin position="9"/>
        <end position="26"/>
    </location>
</feature>
<name>Q6YLV6_OXYTR</name>
<evidence type="ECO:0000313" key="16">
    <source>
        <dbReference type="EMBL" id="AAN87865.1"/>
    </source>
</evidence>
<dbReference type="InterPro" id="IPR000477">
    <property type="entry name" value="RT_dom"/>
</dbReference>
<proteinExistence type="inferred from homology"/>
<evidence type="ECO:0000259" key="15">
    <source>
        <dbReference type="PROSITE" id="PS50878"/>
    </source>
</evidence>
<evidence type="ECO:0000256" key="9">
    <source>
        <dbReference type="ARBA" id="ARBA00022895"/>
    </source>
</evidence>
<comment type="catalytic activity">
    <reaction evidence="12 13">
        <text>DNA(n) + a 2'-deoxyribonucleoside 5'-triphosphate = DNA(n+1) + diphosphate</text>
        <dbReference type="Rhea" id="RHEA:22508"/>
        <dbReference type="Rhea" id="RHEA-COMP:17339"/>
        <dbReference type="Rhea" id="RHEA-COMP:17340"/>
        <dbReference type="ChEBI" id="CHEBI:33019"/>
        <dbReference type="ChEBI" id="CHEBI:61560"/>
        <dbReference type="ChEBI" id="CHEBI:173112"/>
        <dbReference type="EC" id="2.7.7.49"/>
    </reaction>
</comment>
<sequence length="1132" mass="134125">MSAKKPVQSKLNIGNPTIPVTSNRSTAPKPVPGQPQFVNQEKKQQSQNTTTGAFRSNQNNANSGGNGNFELDDLHLALKSCNEIGSAKTLFCFFMELQKINDKIPSKKNTELIKNDPQFQYFCHNTILCTEQSYDEKTIEKLAKLEYKLEYKNSYIDMISKVIKELLIENKLNKLQTFGYKLVNNEFGNQNHLGMMQQNQDSSHNSNFMVKCDYINLNKQCMITKNWEKVYFYLGDHLFMHIYKEYMIFLKTRDESLVQISGTNIFCYLNEKLGRLQAAFYEGPNKNAANSAAQGSNPEANDLISAEQRKINTAIVMKKTHKYNIKAADESYLTNQEKGFWDDQIKRNRLFYCAHQNRFFQKHILNSKTLSQQQIRDNIYKEVFGFNRVRAELKGKVMSIIEQVIVNQKKFDFKYYLSKNCPLPENWKNLKKSFLEDAAVSGELRGQVFRQLFEYQQDQRQISNFLTEFVANVFPKNFLEGKNKKIFNKKMLQFVKFNRFESFTKISLLNKFRVNEVSWLSFKCKDENKKFFMNENEHVFFKVLKWVFEDLAITLMRCYFYSTEKAKEYQRIFYYRKNIWNMIMRLSIDDLLKQNLKQVEKKEMRIFCESQNFAPGKLRLIPKGDTFRPIMTFNRKIPNQVGKFQSRMTTNNKLQTAHMMLKNLKSKMFKHSFGFAVFNYDDIMKRYENFVQKWKQINSPKLYFVAMDIEKCYDNVDCERVVNFLQKSDLMDKEYFILNTFVLKRKNNIIVERSNFRKLPIKQYFRYKFQKIGIDGSSYPTLFEILEDEFNDLNMKRTIIVEQEQRKKFPKNDLLQPVLKICQNNYVTFNKKQYKQMKGIPQGLCVSYILSSFYYANLEENALQFLRKESMDPEKPEINLLMRLTDDYLLMTTEKNNAMLFIEKLYQLSLGNFFKFHMKKLKTNFALNLQKIGCTNTTQDIDSINDDLFHWIGISIDIKTLNIIQNINIKKEGILCTLNVNMQTNESILWLKKKLKSFLMNNISFYFKSTINTKQFANITLSKLYIAAAEKYVACCQEFKRFHENTSLGGQNIDIKIIHIIYVVIRSFFKYLVCNVKSPVFERDDYQQFFIYSLKFFITRFKQQKNEFAGVYKILKAKEKKLEVAKIEFQIQ</sequence>
<feature type="domain" description="Reverse transcriptase" evidence="15">
    <location>
        <begin position="602"/>
        <end position="956"/>
    </location>
</feature>
<dbReference type="PANTHER" id="PTHR12066">
    <property type="entry name" value="TELOMERASE REVERSE TRANSCRIPTASE"/>
    <property type="match status" value="1"/>
</dbReference>
<dbReference type="InterPro" id="IPR021891">
    <property type="entry name" value="Telomerase_RBD"/>
</dbReference>
<dbReference type="PROSITE" id="PS50878">
    <property type="entry name" value="RT_POL"/>
    <property type="match status" value="1"/>
</dbReference>
<accession>Q6YLV6</accession>
<dbReference type="Pfam" id="PF12009">
    <property type="entry name" value="Telomerase_RBD"/>
    <property type="match status" value="1"/>
</dbReference>
<evidence type="ECO:0000256" key="7">
    <source>
        <dbReference type="ARBA" id="ARBA00022723"/>
    </source>
</evidence>
<dbReference type="EC" id="2.7.7.49" evidence="2 13"/>
<dbReference type="CDD" id="cd01648">
    <property type="entry name" value="TERT"/>
    <property type="match status" value="1"/>
</dbReference>
<comment type="function">
    <text evidence="13">Telomerase is a ribonucleoprotein enzyme essential for the replication of chromosome termini in most eukaryotes. It elongates telomeres. It is a reverse transcriptase that adds simple sequence repeats to chromosome ends by copying a template sequence within the RNA component of the enzyme.</text>
</comment>
<dbReference type="Gene3D" id="1.10.10.1970">
    <property type="entry name" value="TERT catalytic subunit-like"/>
    <property type="match status" value="1"/>
</dbReference>
<evidence type="ECO:0000256" key="1">
    <source>
        <dbReference type="ARBA" id="ARBA00008001"/>
    </source>
</evidence>
<evidence type="ECO:0000256" key="2">
    <source>
        <dbReference type="ARBA" id="ARBA00012493"/>
    </source>
</evidence>
<evidence type="ECO:0000256" key="5">
    <source>
        <dbReference type="ARBA" id="ARBA00022679"/>
    </source>
</evidence>
<reference evidence="16" key="1">
    <citation type="submission" date="2002-05" db="EMBL/GenBank/DDBJ databases">
        <title>The macronuclear telomerase gene in two closely related Stichotrichous ciliates.</title>
        <authorList>
            <person name="Marandi S.S."/>
            <person name="Prescott D.M."/>
        </authorList>
    </citation>
    <scope>NUCLEOTIDE SEQUENCE</scope>
</reference>
<dbReference type="Gene3D" id="1.10.132.70">
    <property type="match status" value="1"/>
</dbReference>
<dbReference type="GO" id="GO:0070034">
    <property type="term" value="F:telomerase RNA binding"/>
    <property type="evidence" value="ECO:0007669"/>
    <property type="project" value="TreeGrafter"/>
</dbReference>
<evidence type="ECO:0000256" key="8">
    <source>
        <dbReference type="ARBA" id="ARBA00022842"/>
    </source>
</evidence>
<feature type="compositionally biased region" description="Polar residues" evidence="14">
    <location>
        <begin position="45"/>
        <end position="55"/>
    </location>
</feature>
<evidence type="ECO:0000256" key="13">
    <source>
        <dbReference type="RuleBase" id="RU365061"/>
    </source>
</evidence>
<keyword evidence="7 13" id="KW-0479">Metal-binding</keyword>
<dbReference type="SMR" id="Q6YLV6"/>
<evidence type="ECO:0000256" key="4">
    <source>
        <dbReference type="ARBA" id="ARBA00022454"/>
    </source>
</evidence>
<feature type="region of interest" description="Disordered" evidence="14">
    <location>
        <begin position="1"/>
        <end position="66"/>
    </location>
</feature>
<evidence type="ECO:0000256" key="11">
    <source>
        <dbReference type="ARBA" id="ARBA00023242"/>
    </source>
</evidence>
<organism evidence="16">
    <name type="scientific">Oxytricha trifallax</name>
    <name type="common">Sterkiella histriomuscorum</name>
    <dbReference type="NCBI Taxonomy" id="94289"/>
    <lineage>
        <taxon>Eukaryota</taxon>
        <taxon>Sar</taxon>
        <taxon>Alveolata</taxon>
        <taxon>Ciliophora</taxon>
        <taxon>Intramacronucleata</taxon>
        <taxon>Spirotrichea</taxon>
        <taxon>Stichotrichia</taxon>
        <taxon>Sporadotrichida</taxon>
        <taxon>Oxytrichidae</taxon>
        <taxon>Stylonychinae</taxon>
        <taxon>Sterkiella</taxon>
    </lineage>
</organism>
<dbReference type="GO" id="GO:0000781">
    <property type="term" value="C:chromosome, telomeric region"/>
    <property type="evidence" value="ECO:0007669"/>
    <property type="project" value="UniProtKB-SubCell"/>
</dbReference>
<evidence type="ECO:0000256" key="6">
    <source>
        <dbReference type="ARBA" id="ARBA00022695"/>
    </source>
</evidence>
<evidence type="ECO:0000256" key="14">
    <source>
        <dbReference type="SAM" id="MobiDB-lite"/>
    </source>
</evidence>
<dbReference type="PRINTS" id="PR01365">
    <property type="entry name" value="TELOMERASERT"/>
</dbReference>
<dbReference type="GO" id="GO:0003720">
    <property type="term" value="F:telomerase activity"/>
    <property type="evidence" value="ECO:0007669"/>
    <property type="project" value="InterPro"/>
</dbReference>
<keyword evidence="9 13" id="KW-0779">Telomere</keyword>